<name>A0A2H6MZL9_9SAUR</name>
<protein>
    <submittedName>
        <fullName evidence="1">Uncharacterized protein</fullName>
    </submittedName>
</protein>
<organism evidence="1">
    <name type="scientific">Micrurus carvalhoi</name>
    <dbReference type="NCBI Taxonomy" id="3147026"/>
    <lineage>
        <taxon>Eukaryota</taxon>
        <taxon>Metazoa</taxon>
        <taxon>Chordata</taxon>
        <taxon>Craniata</taxon>
        <taxon>Vertebrata</taxon>
        <taxon>Euteleostomi</taxon>
        <taxon>Lepidosauria</taxon>
        <taxon>Squamata</taxon>
        <taxon>Bifurcata</taxon>
        <taxon>Unidentata</taxon>
        <taxon>Episquamata</taxon>
        <taxon>Toxicofera</taxon>
        <taxon>Serpentes</taxon>
        <taxon>Colubroidea</taxon>
        <taxon>Elapidae</taxon>
        <taxon>Elapinae</taxon>
        <taxon>Micrurus</taxon>
    </lineage>
</organism>
<reference evidence="1" key="2">
    <citation type="submission" date="2017-12" db="EMBL/GenBank/DDBJ databases">
        <title>Coralsnake Venomics: Analyses of Venom Gland Transcriptomes and Proteomes of Six Brazilian Taxa.</title>
        <authorList>
            <person name="Aird S.D."/>
            <person name="Jorge da Silva N."/>
            <person name="Qiu L."/>
            <person name="Villar-Briones A."/>
            <person name="Aparecida-Saddi V."/>
            <person name="Campos-Telles M.P."/>
            <person name="Grau M."/>
            <person name="Mikheyev A.S."/>
        </authorList>
    </citation>
    <scope>NUCLEOTIDE SEQUENCE</scope>
    <source>
        <tissue evidence="1">Venom_gland</tissue>
    </source>
</reference>
<dbReference type="AlphaFoldDB" id="A0A2H6MZL9"/>
<dbReference type="EMBL" id="IACI01024175">
    <property type="protein sequence ID" value="LAA20941.1"/>
    <property type="molecule type" value="Transcribed_RNA"/>
</dbReference>
<reference evidence="1" key="1">
    <citation type="submission" date="2017-07" db="EMBL/GenBank/DDBJ databases">
        <authorList>
            <person name="Mikheyev A."/>
            <person name="Grau M."/>
        </authorList>
    </citation>
    <scope>NUCLEOTIDE SEQUENCE</scope>
    <source>
        <tissue evidence="1">Venom_gland</tissue>
    </source>
</reference>
<proteinExistence type="predicted"/>
<sequence length="115" mass="13359">MLYQRWRTFSALSAKTEVLCLKLEEQFPDARMHTGLTVSNAHAHVKTSWPVLEWKHFKKHIAAAERGFPVLQEGFLEKKNQQMGCLRMRSAHTIPSFRARIKKTMLLPNSLNKAR</sequence>
<evidence type="ECO:0000313" key="1">
    <source>
        <dbReference type="EMBL" id="LAA20941.1"/>
    </source>
</evidence>
<accession>A0A2H6MZL9</accession>